<dbReference type="EMBL" id="UYWY01001107">
    <property type="protein sequence ID" value="VDM26202.1"/>
    <property type="molecule type" value="Genomic_DNA"/>
</dbReference>
<reference evidence="1 2" key="2">
    <citation type="submission" date="2018-11" db="EMBL/GenBank/DDBJ databases">
        <authorList>
            <consortium name="Pathogen Informatics"/>
        </authorList>
    </citation>
    <scope>NUCLEOTIDE SEQUENCE [LARGE SCALE GENOMIC DNA]</scope>
</reference>
<keyword evidence="2" id="KW-1185">Reference proteome</keyword>
<protein>
    <submittedName>
        <fullName evidence="3">CABIT domain-containing protein</fullName>
    </submittedName>
</protein>
<accession>A0A183TYY8</accession>
<organism evidence="2 3">
    <name type="scientific">Toxocara canis</name>
    <name type="common">Canine roundworm</name>
    <dbReference type="NCBI Taxonomy" id="6265"/>
    <lineage>
        <taxon>Eukaryota</taxon>
        <taxon>Metazoa</taxon>
        <taxon>Ecdysozoa</taxon>
        <taxon>Nematoda</taxon>
        <taxon>Chromadorea</taxon>
        <taxon>Rhabditida</taxon>
        <taxon>Spirurina</taxon>
        <taxon>Ascaridomorpha</taxon>
        <taxon>Ascaridoidea</taxon>
        <taxon>Toxocaridae</taxon>
        <taxon>Toxocara</taxon>
    </lineage>
</organism>
<sequence length="270" mass="30291">MVSVITGDVRSVVESEVKKTKRYSPIPVTVPFGRLSENFIDQRLLKKPGDYVVSQTHNDALRFSVMCEDSCIIHLRIVEAKERFRIKDTLYPTATSIAELLQQFQQSQMNVLSAVVGKGVILRRGVVSTPLSAKHDICAMFIKDDSQLHYTKFLCVGNVAKTFVGKMTVGSRSENVVIKEMNEYSEEELDNILMELHISNLVSSLTTGGAVLRARAVRLTRSPYLIVYPFANYGSYPDFALRQGAQLTLLDKITVRAHTFCYHMKHIAAA</sequence>
<dbReference type="WBParaSite" id="TCNE_0000145701-mRNA-1">
    <property type="protein sequence ID" value="TCNE_0000145701-mRNA-1"/>
    <property type="gene ID" value="TCNE_0000145701"/>
</dbReference>
<evidence type="ECO:0000313" key="2">
    <source>
        <dbReference type="Proteomes" id="UP000050794"/>
    </source>
</evidence>
<gene>
    <name evidence="1" type="ORF">TCNE_LOCUS1458</name>
</gene>
<reference evidence="3" key="1">
    <citation type="submission" date="2016-06" db="UniProtKB">
        <authorList>
            <consortium name="WormBaseParasite"/>
        </authorList>
    </citation>
    <scope>IDENTIFICATION</scope>
</reference>
<dbReference type="InterPro" id="IPR036860">
    <property type="entry name" value="SH2_dom_sf"/>
</dbReference>
<evidence type="ECO:0000313" key="1">
    <source>
        <dbReference type="EMBL" id="VDM26202.1"/>
    </source>
</evidence>
<dbReference type="AlphaFoldDB" id="A0A183TYY8"/>
<dbReference type="Gene3D" id="3.30.505.10">
    <property type="entry name" value="SH2 domain"/>
    <property type="match status" value="1"/>
</dbReference>
<dbReference type="Proteomes" id="UP000050794">
    <property type="component" value="Unassembled WGS sequence"/>
</dbReference>
<evidence type="ECO:0000313" key="3">
    <source>
        <dbReference type="WBParaSite" id="TCNE_0000145701-mRNA-1"/>
    </source>
</evidence>
<name>A0A183TYY8_TOXCA</name>
<proteinExistence type="predicted"/>